<protein>
    <recommendedName>
        <fullName evidence="1">Sortilin C-terminal domain-containing protein</fullName>
    </recommendedName>
</protein>
<evidence type="ECO:0000259" key="1">
    <source>
        <dbReference type="Pfam" id="PF15901"/>
    </source>
</evidence>
<proteinExistence type="predicted"/>
<dbReference type="InterPro" id="IPR031777">
    <property type="entry name" value="Sortilin_C"/>
</dbReference>
<organism evidence="2 3">
    <name type="scientific">Thelohanellus kitauei</name>
    <name type="common">Myxosporean</name>
    <dbReference type="NCBI Taxonomy" id="669202"/>
    <lineage>
        <taxon>Eukaryota</taxon>
        <taxon>Metazoa</taxon>
        <taxon>Cnidaria</taxon>
        <taxon>Myxozoa</taxon>
        <taxon>Myxosporea</taxon>
        <taxon>Bivalvulida</taxon>
        <taxon>Platysporina</taxon>
        <taxon>Myxobolidae</taxon>
        <taxon>Thelohanellus</taxon>
    </lineage>
</organism>
<dbReference type="OrthoDB" id="443634at2759"/>
<dbReference type="Proteomes" id="UP000031668">
    <property type="component" value="Unassembled WGS sequence"/>
</dbReference>
<dbReference type="Pfam" id="PF15901">
    <property type="entry name" value="Sortilin_C"/>
    <property type="match status" value="1"/>
</dbReference>
<gene>
    <name evidence="2" type="ORF">RF11_04279</name>
</gene>
<feature type="domain" description="Sortilin C-terminal" evidence="1">
    <location>
        <begin position="2"/>
        <end position="84"/>
    </location>
</feature>
<sequence>MTDRTCDNDDFESVYVRRYSGTCYQGKDVYFLKKKRLAMCFDYRTFVVSTNTSCPCSLEDFDWYHHIKHSKPNYYYKQSACVLYPFRVSMNQVKYVVMVEHPLMTGTGMKIII</sequence>
<dbReference type="AlphaFoldDB" id="A0A0C2LZZ8"/>
<comment type="caution">
    <text evidence="2">The sequence shown here is derived from an EMBL/GenBank/DDBJ whole genome shotgun (WGS) entry which is preliminary data.</text>
</comment>
<keyword evidence="3" id="KW-1185">Reference proteome</keyword>
<reference evidence="2 3" key="1">
    <citation type="journal article" date="2014" name="Genome Biol. Evol.">
        <title>The genome of the myxosporean Thelohanellus kitauei shows adaptations to nutrient acquisition within its fish host.</title>
        <authorList>
            <person name="Yang Y."/>
            <person name="Xiong J."/>
            <person name="Zhou Z."/>
            <person name="Huo F."/>
            <person name="Miao W."/>
            <person name="Ran C."/>
            <person name="Liu Y."/>
            <person name="Zhang J."/>
            <person name="Feng J."/>
            <person name="Wang M."/>
            <person name="Wang M."/>
            <person name="Wang L."/>
            <person name="Yao B."/>
        </authorList>
    </citation>
    <scope>NUCLEOTIDE SEQUENCE [LARGE SCALE GENOMIC DNA]</scope>
    <source>
        <strain evidence="2">Wuqing</strain>
    </source>
</reference>
<accession>A0A0C2LZZ8</accession>
<evidence type="ECO:0000313" key="3">
    <source>
        <dbReference type="Proteomes" id="UP000031668"/>
    </source>
</evidence>
<name>A0A0C2LZZ8_THEKT</name>
<dbReference type="EMBL" id="JWZT01005670">
    <property type="protein sequence ID" value="KII60370.1"/>
    <property type="molecule type" value="Genomic_DNA"/>
</dbReference>
<evidence type="ECO:0000313" key="2">
    <source>
        <dbReference type="EMBL" id="KII60370.1"/>
    </source>
</evidence>